<evidence type="ECO:0000313" key="25">
    <source>
        <dbReference type="Proteomes" id="UP000501690"/>
    </source>
</evidence>
<evidence type="ECO:0000313" key="24">
    <source>
        <dbReference type="EMBL" id="QCD93686.1"/>
    </source>
</evidence>
<keyword evidence="25" id="KW-1185">Reference proteome</keyword>
<dbReference type="SUPFAM" id="SSF143243">
    <property type="entry name" value="Nqo5-like"/>
    <property type="match status" value="1"/>
</dbReference>
<evidence type="ECO:0000256" key="7">
    <source>
        <dbReference type="ARBA" id="ARBA00022660"/>
    </source>
</evidence>
<dbReference type="EMBL" id="CP039349">
    <property type="protein sequence ID" value="QCD93686.1"/>
    <property type="molecule type" value="Genomic_DNA"/>
</dbReference>
<dbReference type="Gene3D" id="3.30.460.80">
    <property type="entry name" value="NADH:ubiquinone oxidoreductase, 30kDa subunit"/>
    <property type="match status" value="1"/>
</dbReference>
<evidence type="ECO:0000256" key="22">
    <source>
        <dbReference type="RuleBase" id="RU003456"/>
    </source>
</evidence>
<evidence type="ECO:0000256" key="5">
    <source>
        <dbReference type="ARBA" id="ARBA00022448"/>
    </source>
</evidence>
<evidence type="ECO:0000256" key="16">
    <source>
        <dbReference type="ARBA" id="ARBA00023078"/>
    </source>
</evidence>
<comment type="similarity">
    <text evidence="3 22">Belongs to the complex I 30 kDa subunit family.</text>
</comment>
<organism evidence="24 25">
    <name type="scientific">Vigna unguiculata</name>
    <name type="common">Cowpea</name>
    <dbReference type="NCBI Taxonomy" id="3917"/>
    <lineage>
        <taxon>Eukaryota</taxon>
        <taxon>Viridiplantae</taxon>
        <taxon>Streptophyta</taxon>
        <taxon>Embryophyta</taxon>
        <taxon>Tracheophyta</taxon>
        <taxon>Spermatophyta</taxon>
        <taxon>Magnoliopsida</taxon>
        <taxon>eudicotyledons</taxon>
        <taxon>Gunneridae</taxon>
        <taxon>Pentapetalae</taxon>
        <taxon>rosids</taxon>
        <taxon>fabids</taxon>
        <taxon>Fabales</taxon>
        <taxon>Fabaceae</taxon>
        <taxon>Papilionoideae</taxon>
        <taxon>50 kb inversion clade</taxon>
        <taxon>NPAAA clade</taxon>
        <taxon>indigoferoid/millettioid clade</taxon>
        <taxon>Phaseoleae</taxon>
        <taxon>Vigna</taxon>
    </lineage>
</organism>
<evidence type="ECO:0000256" key="1">
    <source>
        <dbReference type="ARBA" id="ARBA00003257"/>
    </source>
</evidence>
<evidence type="ECO:0000256" key="4">
    <source>
        <dbReference type="ARBA" id="ARBA00012944"/>
    </source>
</evidence>
<sequence>MRNGISKPALLKKFATKGHAEHLPFQLSPTRGPFNLIDDAFHRQQAVADKALFLNLLGSEAGFLILREIERQRDRQAKPNKECFNLYLFLSAGNHRIGDLPIPIAEVFLASGGIGETNKYANERKERIYVLSSVDSIRLAWHFIMTLNESVRANDKELKAYILVYQDRHERIGAVALTLTFFGLPCEPAFKTFYSSGTFSESRKVVSKWLWGSQFIRITDWNGIEGDHGELCKAEARKEAELQESFLYMDNQSIFKYSWETLPKKWVQKMERSEHGNRSDTKTDYLFQLLCFLKLHTYTRVQVSIDICGVDYPSRKRRFEVVYNLLSTRYNSRIRVQTSADEVTRISPVVSLFPSAGRWEREVWDMFGVSSINHPDLRRISTDYGFEGHPLRKDLPLSGYVEVRYDDPEKRVVSEPIEMTQEFRYFDFASPWEQRSDG</sequence>
<dbReference type="PANTHER" id="PTHR10884">
    <property type="entry name" value="NADH DEHYDROGENASE UBIQUINONE IRON-SULFUR PROTEIN 3"/>
    <property type="match status" value="1"/>
</dbReference>
<evidence type="ECO:0000256" key="18">
    <source>
        <dbReference type="ARBA" id="ARBA00023136"/>
    </source>
</evidence>
<evidence type="ECO:0000256" key="9">
    <source>
        <dbReference type="ARBA" id="ARBA00022857"/>
    </source>
</evidence>
<evidence type="ECO:0000256" key="6">
    <source>
        <dbReference type="ARBA" id="ARBA00022495"/>
    </source>
</evidence>
<dbReference type="FunFam" id="3.30.460.80:FF:000005">
    <property type="entry name" value="NADH dehydrogenase subunit 9"/>
    <property type="match status" value="1"/>
</dbReference>
<evidence type="ECO:0000256" key="2">
    <source>
        <dbReference type="ARBA" id="ARBA00004443"/>
    </source>
</evidence>
<dbReference type="HAMAP" id="MF_01357">
    <property type="entry name" value="NDH1_NuoC"/>
    <property type="match status" value="1"/>
</dbReference>
<dbReference type="Pfam" id="PF00329">
    <property type="entry name" value="Complex1_30kDa"/>
    <property type="match status" value="1"/>
</dbReference>
<dbReference type="InterPro" id="IPR001268">
    <property type="entry name" value="NADH_UbQ_OxRdtase_30kDa_su"/>
</dbReference>
<evidence type="ECO:0000256" key="11">
    <source>
        <dbReference type="ARBA" id="ARBA00022967"/>
    </source>
</evidence>
<keyword evidence="16" id="KW-0793">Thylakoid</keyword>
<dbReference type="GO" id="GO:0008137">
    <property type="term" value="F:NADH dehydrogenase (ubiquinone) activity"/>
    <property type="evidence" value="ECO:0007669"/>
    <property type="project" value="UniProtKB-EC"/>
</dbReference>
<evidence type="ECO:0000256" key="15">
    <source>
        <dbReference type="ARBA" id="ARBA00023075"/>
    </source>
</evidence>
<feature type="domain" description="NADH:ubiquinone oxidoreductase 30kDa subunit" evidence="23">
    <location>
        <begin position="282"/>
        <end position="400"/>
    </location>
</feature>
<evidence type="ECO:0000256" key="10">
    <source>
        <dbReference type="ARBA" id="ARBA00022957"/>
    </source>
</evidence>
<name>A0A4D6M0E3_VIGUN</name>
<dbReference type="InterPro" id="IPR037232">
    <property type="entry name" value="NADH_quin_OxRdtase_su_C/D-like"/>
</dbReference>
<evidence type="ECO:0000256" key="12">
    <source>
        <dbReference type="ARBA" id="ARBA00022982"/>
    </source>
</evidence>
<evidence type="ECO:0000256" key="19">
    <source>
        <dbReference type="ARBA" id="ARBA00029493"/>
    </source>
</evidence>
<dbReference type="Proteomes" id="UP000501690">
    <property type="component" value="Linkage Group LG5"/>
</dbReference>
<evidence type="ECO:0000256" key="8">
    <source>
        <dbReference type="ARBA" id="ARBA00022792"/>
    </source>
</evidence>
<comment type="function">
    <text evidence="1">Core subunit of the mitochondrial membrane respiratory chain NADH dehydrogenase (Complex I) that is believed to belong to the minimal assembly required for catalysis. Complex I functions in the transfer of electrons from NADH to the respiratory chain. The immediate electron acceptor for the enzyme is believed to be ubiquinone.</text>
</comment>
<dbReference type="PROSITE" id="PS00542">
    <property type="entry name" value="COMPLEX1_30K"/>
    <property type="match status" value="1"/>
</dbReference>
<keyword evidence="18" id="KW-0472">Membrane</keyword>
<keyword evidence="5 22" id="KW-0813">Transport</keyword>
<keyword evidence="7" id="KW-0679">Respiratory chain</keyword>
<keyword evidence="15" id="KW-0830">Ubiquinone</keyword>
<keyword evidence="6" id="KW-0691">RNA editing</keyword>
<dbReference type="GO" id="GO:0016651">
    <property type="term" value="F:oxidoreductase activity, acting on NAD(P)H"/>
    <property type="evidence" value="ECO:0007669"/>
    <property type="project" value="InterPro"/>
</dbReference>
<proteinExistence type="inferred from homology"/>
<keyword evidence="8" id="KW-0999">Mitochondrion inner membrane</keyword>
<dbReference type="EC" id="7.1.1.2" evidence="4"/>
<dbReference type="InterPro" id="IPR020396">
    <property type="entry name" value="NADH_UbQ_OxRdtase_CS"/>
</dbReference>
<accession>A0A4D6M0E3</accession>
<gene>
    <name evidence="24" type="ORF">DEO72_LG5g1762</name>
</gene>
<evidence type="ECO:0000256" key="21">
    <source>
        <dbReference type="ARBA" id="ARBA00082663"/>
    </source>
</evidence>
<reference evidence="24 25" key="1">
    <citation type="submission" date="2019-04" db="EMBL/GenBank/DDBJ databases">
        <title>An improved genome assembly and genetic linkage map for asparagus bean, Vigna unguiculata ssp. sesquipedialis.</title>
        <authorList>
            <person name="Xia Q."/>
            <person name="Zhang R."/>
            <person name="Dong Y."/>
        </authorList>
    </citation>
    <scope>NUCLEOTIDE SEQUENCE [LARGE SCALE GENOMIC DNA]</scope>
    <source>
        <tissue evidence="24">Leaf</tissue>
    </source>
</reference>
<evidence type="ECO:0000256" key="3">
    <source>
        <dbReference type="ARBA" id="ARBA00007569"/>
    </source>
</evidence>
<keyword evidence="17" id="KW-0496">Mitochondrion</keyword>
<keyword evidence="13" id="KW-0560">Oxidoreductase</keyword>
<dbReference type="InterPro" id="IPR010218">
    <property type="entry name" value="NADH_DH_suC"/>
</dbReference>
<dbReference type="PANTHER" id="PTHR10884:SF14">
    <property type="entry name" value="NADH DEHYDROGENASE [UBIQUINONE] IRON-SULFUR PROTEIN 3, MITOCHONDRIAL"/>
    <property type="match status" value="1"/>
</dbReference>
<dbReference type="AlphaFoldDB" id="A0A4D6M0E3"/>
<dbReference type="GO" id="GO:0005743">
    <property type="term" value="C:mitochondrial inner membrane"/>
    <property type="evidence" value="ECO:0007669"/>
    <property type="project" value="UniProtKB-SubCell"/>
</dbReference>
<evidence type="ECO:0000256" key="14">
    <source>
        <dbReference type="ARBA" id="ARBA00023027"/>
    </source>
</evidence>
<comment type="catalytic activity">
    <reaction evidence="20">
        <text>a ubiquinone + NADH + 5 H(+)(in) = a ubiquinol + NAD(+) + 4 H(+)(out)</text>
        <dbReference type="Rhea" id="RHEA:29091"/>
        <dbReference type="Rhea" id="RHEA-COMP:9565"/>
        <dbReference type="Rhea" id="RHEA-COMP:9566"/>
        <dbReference type="ChEBI" id="CHEBI:15378"/>
        <dbReference type="ChEBI" id="CHEBI:16389"/>
        <dbReference type="ChEBI" id="CHEBI:17976"/>
        <dbReference type="ChEBI" id="CHEBI:57540"/>
        <dbReference type="ChEBI" id="CHEBI:57945"/>
        <dbReference type="EC" id="7.1.1.2"/>
    </reaction>
</comment>
<keyword evidence="10" id="KW-0618">Plastoquinone</keyword>
<keyword evidence="11 22" id="KW-1278">Translocase</keyword>
<comment type="subcellular location">
    <subcellularLocation>
        <location evidence="2">Mitochondrion inner membrane</location>
        <topology evidence="2">Peripheral membrane protein</topology>
        <orientation evidence="2">Matrix side</orientation>
    </subcellularLocation>
</comment>
<keyword evidence="9" id="KW-0521">NADP</keyword>
<protein>
    <recommendedName>
        <fullName evidence="19">NADH dehydrogenase [ubiquinone] iron-sulfur protein 3</fullName>
        <ecNumber evidence="4">7.1.1.2</ecNumber>
    </recommendedName>
    <alternativeName>
        <fullName evidence="21">NADH dehydrogenase subunit 9</fullName>
    </alternativeName>
</protein>
<keyword evidence="12" id="KW-0249">Electron transport</keyword>
<evidence type="ECO:0000256" key="20">
    <source>
        <dbReference type="ARBA" id="ARBA00049551"/>
    </source>
</evidence>
<keyword evidence="14 22" id="KW-0520">NAD</keyword>
<evidence type="ECO:0000259" key="23">
    <source>
        <dbReference type="Pfam" id="PF00329"/>
    </source>
</evidence>
<evidence type="ECO:0000256" key="17">
    <source>
        <dbReference type="ARBA" id="ARBA00023128"/>
    </source>
</evidence>
<evidence type="ECO:0000256" key="13">
    <source>
        <dbReference type="ARBA" id="ARBA00023002"/>
    </source>
</evidence>